<evidence type="ECO:0000256" key="2">
    <source>
        <dbReference type="ARBA" id="ARBA00008010"/>
    </source>
</evidence>
<feature type="domain" description="MCM AAA-lid" evidence="8">
    <location>
        <begin position="129"/>
        <end position="209"/>
    </location>
</feature>
<dbReference type="Pfam" id="PF25051">
    <property type="entry name" value="WHD_MCM8"/>
    <property type="match status" value="1"/>
</dbReference>
<dbReference type="InterPro" id="IPR056875">
    <property type="entry name" value="MCM8/REC_WHD"/>
</dbReference>
<dbReference type="GO" id="GO:0017116">
    <property type="term" value="F:single-stranded DNA helicase activity"/>
    <property type="evidence" value="ECO:0007669"/>
    <property type="project" value="TreeGrafter"/>
</dbReference>
<feature type="domain" description="MCM C-terminal AAA(+) ATPase" evidence="7">
    <location>
        <begin position="49"/>
        <end position="78"/>
    </location>
</feature>
<accession>A0AAV7JUW4</accession>
<comment type="similarity">
    <text evidence="2">Belongs to the MCM family.</text>
</comment>
<dbReference type="SUPFAM" id="SSF52540">
    <property type="entry name" value="P-loop containing nucleoside triphosphate hydrolases"/>
    <property type="match status" value="1"/>
</dbReference>
<dbReference type="Pfam" id="PF00493">
    <property type="entry name" value="MCM"/>
    <property type="match status" value="1"/>
</dbReference>
<keyword evidence="11" id="KW-1185">Reference proteome</keyword>
<feature type="domain" description="MCM8/REC winged helix" evidence="9">
    <location>
        <begin position="226"/>
        <end position="303"/>
    </location>
</feature>
<gene>
    <name evidence="10" type="ORF">LOD99_4199</name>
</gene>
<sequence length="307" mass="35687">MYVKYKTILIQPTLNLISISDKRQTSKQTNNRWIDRQTTIIIEYDIFSISRFDLIFILFDRHDEEMDHQLSERVMASHLGKKKKLMNNLKIPNSNSYENIFESDTEQSSISDKLRYHNGEEYQPIPPSLLKKYIAYARNKVSPKLSTEAAHIIQRFYIELRAFMNKCNSIPITTPHLESLIRLTEARARLDLRELATEEDAIDVIGIIKFNLVDIYSDEMGCVKTSRSTHSSGLSQHNQVKALIAELTRISEIRDCSIFSVDEMREVSDSIGIPVLRFEDIIYSLNNQCYLLKKGPLLYQLQTQRCL</sequence>
<dbReference type="Proteomes" id="UP001165289">
    <property type="component" value="Unassembled WGS sequence"/>
</dbReference>
<evidence type="ECO:0000259" key="8">
    <source>
        <dbReference type="Pfam" id="PF17855"/>
    </source>
</evidence>
<dbReference type="Gene3D" id="3.40.50.300">
    <property type="entry name" value="P-loop containing nucleotide triphosphate hydrolases"/>
    <property type="match status" value="1"/>
</dbReference>
<dbReference type="GO" id="GO:0006310">
    <property type="term" value="P:DNA recombination"/>
    <property type="evidence" value="ECO:0007669"/>
    <property type="project" value="UniProtKB-ARBA"/>
</dbReference>
<evidence type="ECO:0000313" key="10">
    <source>
        <dbReference type="EMBL" id="KAI6652813.1"/>
    </source>
</evidence>
<organism evidence="10 11">
    <name type="scientific">Oopsacas minuta</name>
    <dbReference type="NCBI Taxonomy" id="111878"/>
    <lineage>
        <taxon>Eukaryota</taxon>
        <taxon>Metazoa</taxon>
        <taxon>Porifera</taxon>
        <taxon>Hexactinellida</taxon>
        <taxon>Hexasterophora</taxon>
        <taxon>Lyssacinosida</taxon>
        <taxon>Leucopsacidae</taxon>
        <taxon>Oopsacas</taxon>
    </lineage>
</organism>
<evidence type="ECO:0000256" key="4">
    <source>
        <dbReference type="ARBA" id="ARBA00022840"/>
    </source>
</evidence>
<keyword evidence="5" id="KW-0238">DNA-binding</keyword>
<keyword evidence="6" id="KW-0539">Nucleus</keyword>
<dbReference type="PANTHER" id="PTHR11630:SF47">
    <property type="entry name" value="DNA HELICASE MCM8"/>
    <property type="match status" value="1"/>
</dbReference>
<dbReference type="SMART" id="SM00350">
    <property type="entry name" value="MCM"/>
    <property type="match status" value="1"/>
</dbReference>
<evidence type="ECO:0000259" key="9">
    <source>
        <dbReference type="Pfam" id="PF25051"/>
    </source>
</evidence>
<comment type="caution">
    <text evidence="10">The sequence shown here is derived from an EMBL/GenBank/DDBJ whole genome shotgun (WGS) entry which is preliminary data.</text>
</comment>
<protein>
    <submittedName>
        <fullName evidence="10">DNA helicase MCM8-like</fullName>
    </submittedName>
</protein>
<proteinExistence type="inferred from homology"/>
<dbReference type="GO" id="GO:0042555">
    <property type="term" value="C:MCM complex"/>
    <property type="evidence" value="ECO:0007669"/>
    <property type="project" value="TreeGrafter"/>
</dbReference>
<dbReference type="InterPro" id="IPR001208">
    <property type="entry name" value="MCM_dom"/>
</dbReference>
<comment type="subcellular location">
    <subcellularLocation>
        <location evidence="1">Nucleus</location>
    </subcellularLocation>
</comment>
<keyword evidence="4" id="KW-0067">ATP-binding</keyword>
<name>A0AAV7JUW4_9METZ</name>
<evidence type="ECO:0000256" key="1">
    <source>
        <dbReference type="ARBA" id="ARBA00004123"/>
    </source>
</evidence>
<evidence type="ECO:0000313" key="11">
    <source>
        <dbReference type="Proteomes" id="UP001165289"/>
    </source>
</evidence>
<evidence type="ECO:0000256" key="5">
    <source>
        <dbReference type="ARBA" id="ARBA00023125"/>
    </source>
</evidence>
<dbReference type="GO" id="GO:0005634">
    <property type="term" value="C:nucleus"/>
    <property type="evidence" value="ECO:0007669"/>
    <property type="project" value="UniProtKB-SubCell"/>
</dbReference>
<dbReference type="AlphaFoldDB" id="A0AAV7JUW4"/>
<dbReference type="EMBL" id="JAKMXF010000297">
    <property type="protein sequence ID" value="KAI6652813.1"/>
    <property type="molecule type" value="Genomic_DNA"/>
</dbReference>
<keyword evidence="10" id="KW-0347">Helicase</keyword>
<dbReference type="InterPro" id="IPR031327">
    <property type="entry name" value="MCM"/>
</dbReference>
<dbReference type="GO" id="GO:0005524">
    <property type="term" value="F:ATP binding"/>
    <property type="evidence" value="ECO:0007669"/>
    <property type="project" value="UniProtKB-KW"/>
</dbReference>
<keyword evidence="3" id="KW-0547">Nucleotide-binding</keyword>
<dbReference type="PANTHER" id="PTHR11630">
    <property type="entry name" value="DNA REPLICATION LICENSING FACTOR MCM FAMILY MEMBER"/>
    <property type="match status" value="1"/>
</dbReference>
<evidence type="ECO:0000256" key="6">
    <source>
        <dbReference type="ARBA" id="ARBA00023242"/>
    </source>
</evidence>
<dbReference type="InterPro" id="IPR027417">
    <property type="entry name" value="P-loop_NTPase"/>
</dbReference>
<evidence type="ECO:0000256" key="3">
    <source>
        <dbReference type="ARBA" id="ARBA00022741"/>
    </source>
</evidence>
<evidence type="ECO:0000259" key="7">
    <source>
        <dbReference type="Pfam" id="PF00493"/>
    </source>
</evidence>
<dbReference type="CDD" id="cd22247">
    <property type="entry name" value="MCM8_WHD"/>
    <property type="match status" value="1"/>
</dbReference>
<reference evidence="10 11" key="1">
    <citation type="journal article" date="2023" name="BMC Biol.">
        <title>The compact genome of the sponge Oopsacas minuta (Hexactinellida) is lacking key metazoan core genes.</title>
        <authorList>
            <person name="Santini S."/>
            <person name="Schenkelaars Q."/>
            <person name="Jourda C."/>
            <person name="Duchesne M."/>
            <person name="Belahbib H."/>
            <person name="Rocher C."/>
            <person name="Selva M."/>
            <person name="Riesgo A."/>
            <person name="Vervoort M."/>
            <person name="Leys S.P."/>
            <person name="Kodjabachian L."/>
            <person name="Le Bivic A."/>
            <person name="Borchiellini C."/>
            <person name="Claverie J.M."/>
            <person name="Renard E."/>
        </authorList>
    </citation>
    <scope>NUCLEOTIDE SEQUENCE [LARGE SCALE GENOMIC DNA]</scope>
    <source>
        <strain evidence="10">SPO-2</strain>
    </source>
</reference>
<dbReference type="InterPro" id="IPR041562">
    <property type="entry name" value="MCM_lid"/>
</dbReference>
<dbReference type="GO" id="GO:0003697">
    <property type="term" value="F:single-stranded DNA binding"/>
    <property type="evidence" value="ECO:0007669"/>
    <property type="project" value="TreeGrafter"/>
</dbReference>
<keyword evidence="10" id="KW-0378">Hydrolase</keyword>
<dbReference type="Pfam" id="PF17855">
    <property type="entry name" value="MCM_lid"/>
    <property type="match status" value="1"/>
</dbReference>